<dbReference type="Proteomes" id="UP000018418">
    <property type="component" value="Unassembled WGS sequence"/>
</dbReference>
<sequence length="173" mass="19698">MSQTSKEIDNTVLLMQILGDVQNRSYIELVKSVEKKIKNAISDSEIQEGEAPITHHFAPNIYMRQMDAVAGTLVVSKMHRTEHLNILLKGSLTVVTEEGIQHLTAPMVIKSMPGTKRIGYFHEDTSWITIHPTKLTNVEEIEREVIVPEEEVDAFLESIGYQTKEFKLWHGQQ</sequence>
<evidence type="ECO:0000313" key="2">
    <source>
        <dbReference type="Proteomes" id="UP000018418"/>
    </source>
</evidence>
<protein>
    <submittedName>
        <fullName evidence="1">Uncharacterized protein</fullName>
    </submittedName>
</protein>
<dbReference type="EMBL" id="AYEU01000006">
    <property type="protein sequence ID" value="ESK50923.1"/>
    <property type="molecule type" value="Genomic_DNA"/>
</dbReference>
<dbReference type="HOGENOM" id="CLU_138967_0_0_6"/>
<comment type="caution">
    <text evidence="1">The sequence shown here is derived from an EMBL/GenBank/DDBJ whole genome shotgun (WGS) entry which is preliminary data.</text>
</comment>
<proteinExistence type="predicted"/>
<gene>
    <name evidence="1" type="ORF">P255_01422</name>
</gene>
<name>V2U945_9GAMM</name>
<dbReference type="RefSeq" id="WP_004904815.1">
    <property type="nucleotide sequence ID" value="NZ_BBTI01000025.1"/>
</dbReference>
<accession>V2U945</accession>
<keyword evidence="2" id="KW-1185">Reference proteome</keyword>
<reference evidence="1 2" key="1">
    <citation type="submission" date="2013-10" db="EMBL/GenBank/DDBJ databases">
        <title>The Genome Sequence of Acinetobacter brisouii CIP 110357.</title>
        <authorList>
            <consortium name="The Broad Institute Genomics Platform"/>
            <consortium name="The Broad Institute Genome Sequencing Center for Infectious Disease"/>
            <person name="Cerqueira G."/>
            <person name="Feldgarden M."/>
            <person name="Courvalin P."/>
            <person name="Grillot-Courvalin C."/>
            <person name="Clermont D."/>
            <person name="Rocha E."/>
            <person name="Yoon E.-J."/>
            <person name="Nemec A."/>
            <person name="Young S.K."/>
            <person name="Zeng Q."/>
            <person name="Gargeya S."/>
            <person name="Fitzgerald M."/>
            <person name="Abouelleil A."/>
            <person name="Alvarado L."/>
            <person name="Berlin A.M."/>
            <person name="Chapman S.B."/>
            <person name="Gainer-Dewar J."/>
            <person name="Goldberg J."/>
            <person name="Gnerre S."/>
            <person name="Griggs A."/>
            <person name="Gujja S."/>
            <person name="Hansen M."/>
            <person name="Howarth C."/>
            <person name="Imamovic A."/>
            <person name="Ireland A."/>
            <person name="Larimer J."/>
            <person name="McCowan C."/>
            <person name="Murphy C."/>
            <person name="Pearson M."/>
            <person name="Poon T.W."/>
            <person name="Priest M."/>
            <person name="Roberts A."/>
            <person name="Saif S."/>
            <person name="Shea T."/>
            <person name="Sykes S."/>
            <person name="Wortman J."/>
            <person name="Nusbaum C."/>
            <person name="Birren B."/>
        </authorList>
    </citation>
    <scope>NUCLEOTIDE SEQUENCE [LARGE SCALE GENOMIC DNA]</scope>
    <source>
        <strain evidence="1 2">CIP 110357</strain>
    </source>
</reference>
<evidence type="ECO:0000313" key="1">
    <source>
        <dbReference type="EMBL" id="ESK50923.1"/>
    </source>
</evidence>
<dbReference type="AlphaFoldDB" id="V2U945"/>
<organism evidence="1 2">
    <name type="scientific">Acinetobacter brisouii CIP 110357</name>
    <dbReference type="NCBI Taxonomy" id="1341683"/>
    <lineage>
        <taxon>Bacteria</taxon>
        <taxon>Pseudomonadati</taxon>
        <taxon>Pseudomonadota</taxon>
        <taxon>Gammaproteobacteria</taxon>
        <taxon>Moraxellales</taxon>
        <taxon>Moraxellaceae</taxon>
        <taxon>Acinetobacter</taxon>
    </lineage>
</organism>
<dbReference type="PATRIC" id="fig|1341683.3.peg.1410"/>
<dbReference type="OrthoDB" id="6106484at2"/>